<dbReference type="EMBL" id="JBDODL010000251">
    <property type="protein sequence ID" value="MES1919303.1"/>
    <property type="molecule type" value="Genomic_DNA"/>
</dbReference>
<gene>
    <name evidence="1" type="ORF">MHBO_001158</name>
</gene>
<keyword evidence="2" id="KW-1185">Reference proteome</keyword>
<protein>
    <submittedName>
        <fullName evidence="1">Uncharacterized protein</fullName>
    </submittedName>
</protein>
<comment type="caution">
    <text evidence="1">The sequence shown here is derived from an EMBL/GenBank/DDBJ whole genome shotgun (WGS) entry which is preliminary data.</text>
</comment>
<reference evidence="1 2" key="1">
    <citation type="journal article" date="2024" name="BMC Biol.">
        <title>Comparative genomics of Ascetosporea gives new insight into the evolutionary basis for animal parasitism in Rhizaria.</title>
        <authorList>
            <person name="Hiltunen Thoren M."/>
            <person name="Onut-Brannstrom I."/>
            <person name="Alfjorden A."/>
            <person name="Peckova H."/>
            <person name="Swords F."/>
            <person name="Hooper C."/>
            <person name="Holzer A.S."/>
            <person name="Bass D."/>
            <person name="Burki F."/>
        </authorList>
    </citation>
    <scope>NUCLEOTIDE SEQUENCE [LARGE SCALE GENOMIC DNA]</scope>
    <source>
        <strain evidence="1">20-A016</strain>
    </source>
</reference>
<dbReference type="Proteomes" id="UP001439008">
    <property type="component" value="Unassembled WGS sequence"/>
</dbReference>
<evidence type="ECO:0000313" key="2">
    <source>
        <dbReference type="Proteomes" id="UP001439008"/>
    </source>
</evidence>
<name>A0ABV2AI16_9EUKA</name>
<organism evidence="1 2">
    <name type="scientific">Bonamia ostreae</name>
    <dbReference type="NCBI Taxonomy" id="126728"/>
    <lineage>
        <taxon>Eukaryota</taxon>
        <taxon>Sar</taxon>
        <taxon>Rhizaria</taxon>
        <taxon>Endomyxa</taxon>
        <taxon>Ascetosporea</taxon>
        <taxon>Haplosporida</taxon>
        <taxon>Bonamia</taxon>
    </lineage>
</organism>
<evidence type="ECO:0000313" key="1">
    <source>
        <dbReference type="EMBL" id="MES1919303.1"/>
    </source>
</evidence>
<sequence>MATTMPFNKRQISVSYSDPLKFYVCSAYSNNYNSNQITGPFEIIATGDNNETASVSYTVDPKDKGLFLSVPDWSYPTFTLQFAVKNESPFGTILYRRDSRFSINNLTFCKLF</sequence>
<proteinExistence type="predicted"/>
<accession>A0ABV2AI16</accession>